<comment type="caution">
    <text evidence="1">The sequence shown here is derived from an EMBL/GenBank/DDBJ whole genome shotgun (WGS) entry which is preliminary data.</text>
</comment>
<dbReference type="RefSeq" id="WP_248938592.1">
    <property type="nucleotide sequence ID" value="NZ_JAKIKS010000004.1"/>
</dbReference>
<keyword evidence="2" id="KW-1185">Reference proteome</keyword>
<sequence>MSLVKKAQAAKAARLNSGVGNFKNVVVVDRSSTSDKTVTHKTLQPIGAEQASFEIMKAAIEADLAQLKTFNTLEDKDEYKSDAIKQNGYLDYCKNYQHSGANHPNIILAWVFIWLIDLQRYTEAFAFLPLLIAQGQKLPTRFKTPHWGEFVIDQIYDVAVDKLSNIDDISAEDLLNITERVSTLIRYFNEQAWALNPIVAGKLFSVAGKLEQQQHNYGRALRHFLQATLLNDSAGVKKAARELAKKIDVEINI</sequence>
<name>A0ABT0L6W8_9GAMM</name>
<evidence type="ECO:0000313" key="2">
    <source>
        <dbReference type="Proteomes" id="UP001203423"/>
    </source>
</evidence>
<reference evidence="1 2" key="1">
    <citation type="submission" date="2022-01" db="EMBL/GenBank/DDBJ databases">
        <title>Whole genome-based taxonomy of the Shewanellaceae.</title>
        <authorList>
            <person name="Martin-Rodriguez A.J."/>
        </authorList>
    </citation>
    <scope>NUCLEOTIDE SEQUENCE [LARGE SCALE GENOMIC DNA]</scope>
    <source>
        <strain evidence="1 2">DSM 17177</strain>
    </source>
</reference>
<dbReference type="EMBL" id="JAKIKS010000004">
    <property type="protein sequence ID" value="MCL1123309.1"/>
    <property type="molecule type" value="Genomic_DNA"/>
</dbReference>
<organism evidence="1 2">
    <name type="scientific">Shewanella surugensis</name>
    <dbReference type="NCBI Taxonomy" id="212020"/>
    <lineage>
        <taxon>Bacteria</taxon>
        <taxon>Pseudomonadati</taxon>
        <taxon>Pseudomonadota</taxon>
        <taxon>Gammaproteobacteria</taxon>
        <taxon>Alteromonadales</taxon>
        <taxon>Shewanellaceae</taxon>
        <taxon>Shewanella</taxon>
    </lineage>
</organism>
<dbReference type="InterPro" id="IPR010270">
    <property type="entry name" value="Phage_P2_GpM"/>
</dbReference>
<protein>
    <submittedName>
        <fullName evidence="1">Phage terminase small subunit</fullName>
    </submittedName>
</protein>
<accession>A0ABT0L6W8</accession>
<evidence type="ECO:0000313" key="1">
    <source>
        <dbReference type="EMBL" id="MCL1123309.1"/>
    </source>
</evidence>
<dbReference type="Proteomes" id="UP001203423">
    <property type="component" value="Unassembled WGS sequence"/>
</dbReference>
<gene>
    <name evidence="1" type="primary">gpM</name>
    <name evidence="1" type="ORF">L2764_02130</name>
</gene>
<dbReference type="Pfam" id="PF05944">
    <property type="entry name" value="Phage_term_smal"/>
    <property type="match status" value="1"/>
</dbReference>
<proteinExistence type="predicted"/>